<evidence type="ECO:0000256" key="1">
    <source>
        <dbReference type="ARBA" id="ARBA00004651"/>
    </source>
</evidence>
<dbReference type="GO" id="GO:0016887">
    <property type="term" value="F:ATP hydrolysis activity"/>
    <property type="evidence" value="ECO:0007669"/>
    <property type="project" value="InterPro"/>
</dbReference>
<keyword evidence="5 7" id="KW-1133">Transmembrane helix</keyword>
<feature type="transmembrane region" description="Helical" evidence="7">
    <location>
        <begin position="61"/>
        <end position="79"/>
    </location>
</feature>
<evidence type="ECO:0000259" key="8">
    <source>
        <dbReference type="PROSITE" id="PS50893"/>
    </source>
</evidence>
<evidence type="ECO:0000256" key="7">
    <source>
        <dbReference type="SAM" id="Phobius"/>
    </source>
</evidence>
<feature type="transmembrane region" description="Helical" evidence="7">
    <location>
        <begin position="136"/>
        <end position="157"/>
    </location>
</feature>
<dbReference type="SUPFAM" id="SSF52540">
    <property type="entry name" value="P-loop containing nucleoside triphosphate hydrolases"/>
    <property type="match status" value="1"/>
</dbReference>
<evidence type="ECO:0000256" key="4">
    <source>
        <dbReference type="ARBA" id="ARBA00022840"/>
    </source>
</evidence>
<dbReference type="PROSITE" id="PS50893">
    <property type="entry name" value="ABC_TRANSPORTER_2"/>
    <property type="match status" value="1"/>
</dbReference>
<keyword evidence="2 7" id="KW-0812">Transmembrane</keyword>
<dbReference type="Pfam" id="PF00005">
    <property type="entry name" value="ABC_tran"/>
    <property type="match status" value="1"/>
</dbReference>
<dbReference type="InterPro" id="IPR027417">
    <property type="entry name" value="P-loop_NTPase"/>
</dbReference>
<comment type="caution">
    <text evidence="10">The sequence shown here is derived from an EMBL/GenBank/DDBJ whole genome shotgun (WGS) entry which is preliminary data.</text>
</comment>
<dbReference type="Gene3D" id="1.20.1560.10">
    <property type="entry name" value="ABC transporter type 1, transmembrane domain"/>
    <property type="match status" value="1"/>
</dbReference>
<dbReference type="PROSITE" id="PS00211">
    <property type="entry name" value="ABC_TRANSPORTER_1"/>
    <property type="match status" value="1"/>
</dbReference>
<name>A0A365XTE3_9BACT</name>
<evidence type="ECO:0000256" key="3">
    <source>
        <dbReference type="ARBA" id="ARBA00022741"/>
    </source>
</evidence>
<protein>
    <submittedName>
        <fullName evidence="10">ABC transporter ATP-binding protein</fullName>
    </submittedName>
</protein>
<dbReference type="Pfam" id="PF00664">
    <property type="entry name" value="ABC_membrane"/>
    <property type="match status" value="1"/>
</dbReference>
<keyword evidence="3" id="KW-0547">Nucleotide-binding</keyword>
<keyword evidence="4 10" id="KW-0067">ATP-binding</keyword>
<evidence type="ECO:0000256" key="5">
    <source>
        <dbReference type="ARBA" id="ARBA00022989"/>
    </source>
</evidence>
<dbReference type="PROSITE" id="PS50929">
    <property type="entry name" value="ABC_TM1F"/>
    <property type="match status" value="1"/>
</dbReference>
<dbReference type="InterPro" id="IPR003593">
    <property type="entry name" value="AAA+_ATPase"/>
</dbReference>
<dbReference type="OrthoDB" id="9769115at2"/>
<dbReference type="GO" id="GO:0005886">
    <property type="term" value="C:plasma membrane"/>
    <property type="evidence" value="ECO:0007669"/>
    <property type="project" value="UniProtKB-SubCell"/>
</dbReference>
<keyword evidence="6 7" id="KW-0472">Membrane</keyword>
<dbReference type="GO" id="GO:0005524">
    <property type="term" value="F:ATP binding"/>
    <property type="evidence" value="ECO:0007669"/>
    <property type="project" value="UniProtKB-KW"/>
</dbReference>
<dbReference type="RefSeq" id="WP_113618355.1">
    <property type="nucleotide sequence ID" value="NZ_QFFJ01000002.1"/>
</dbReference>
<evidence type="ECO:0000256" key="6">
    <source>
        <dbReference type="ARBA" id="ARBA00023136"/>
    </source>
</evidence>
<dbReference type="InterPro" id="IPR017871">
    <property type="entry name" value="ABC_transporter-like_CS"/>
</dbReference>
<dbReference type="InterPro" id="IPR039421">
    <property type="entry name" value="Type_1_exporter"/>
</dbReference>
<reference evidence="10 11" key="1">
    <citation type="submission" date="2018-05" db="EMBL/GenBank/DDBJ databases">
        <title>Chitinophaga sp. K3CV102501T nov., isolated from isolated from a monsoon evergreen broad-leaved forest soil.</title>
        <authorList>
            <person name="Lv Y."/>
        </authorList>
    </citation>
    <scope>NUCLEOTIDE SEQUENCE [LARGE SCALE GENOMIC DNA]</scope>
    <source>
        <strain evidence="10 11">GDMCC 1.1325</strain>
    </source>
</reference>
<organism evidence="10 11">
    <name type="scientific">Chitinophaga flava</name>
    <dbReference type="NCBI Taxonomy" id="2259036"/>
    <lineage>
        <taxon>Bacteria</taxon>
        <taxon>Pseudomonadati</taxon>
        <taxon>Bacteroidota</taxon>
        <taxon>Chitinophagia</taxon>
        <taxon>Chitinophagales</taxon>
        <taxon>Chitinophagaceae</taxon>
        <taxon>Chitinophaga</taxon>
    </lineage>
</organism>
<keyword evidence="11" id="KW-1185">Reference proteome</keyword>
<dbReference type="GO" id="GO:0015421">
    <property type="term" value="F:ABC-type oligopeptide transporter activity"/>
    <property type="evidence" value="ECO:0007669"/>
    <property type="project" value="TreeGrafter"/>
</dbReference>
<dbReference type="Gene3D" id="3.40.50.300">
    <property type="entry name" value="P-loop containing nucleotide triphosphate hydrolases"/>
    <property type="match status" value="1"/>
</dbReference>
<dbReference type="EMBL" id="QFFJ01000002">
    <property type="protein sequence ID" value="RBL89603.1"/>
    <property type="molecule type" value="Genomic_DNA"/>
</dbReference>
<dbReference type="PANTHER" id="PTHR43394">
    <property type="entry name" value="ATP-DEPENDENT PERMEASE MDL1, MITOCHONDRIAL"/>
    <property type="match status" value="1"/>
</dbReference>
<evidence type="ECO:0000313" key="10">
    <source>
        <dbReference type="EMBL" id="RBL89603.1"/>
    </source>
</evidence>
<feature type="transmembrane region" description="Helical" evidence="7">
    <location>
        <begin position="24"/>
        <end position="49"/>
    </location>
</feature>
<accession>A0A365XTE3</accession>
<sequence length="586" mass="66862">MPNPYVSLLKTAWKYARKERKRFLLIYTLFILANVCFSLNPILFGWFIGTIQQDSANLPRNAMLFAGGYMALHLLEWAFHGPARVMERQLAFKLSRNFLQERYHQALHLPVKWHQDNHSGTVINRIRKAYEALKEFFSHGFMYLHALSKLIFSLVAMVYFSPLYGAIGVAMGIICVFAMIRFDKPYIETLEAVNEGEHAVSANLFDSLSNIMTVITLRLEKSMENGLLGKVAAIWPPFRKNAYINEWKWFVAEMLIALIYCVIALGYIFQHWVPGEVFLVTNLVILLGYVNQFTSVFSDVAWQYTDIVQYNTAVETASNISDSYKEHHRPDTAPTLPDNWETVDIRELNFSHRATYLESHAPQSLHQLEVQIGRGKKIALIGESGSGKSTLLAILRGLYEPEEDTVVRVNGEPYPLATIYESVTLFPQEPEIFENTIAYNVTLGLPFSKEEIMDVCESAHFSEVIALLPEGLDSDIREKGVNLSGGQKQRLALARGILAARDSEIILLDEPTSSVDPKTEAMIYSKMFKTFSDKAIVSAMHRLHLLPQFDYIYVLQQGRVVAAGDFKYLREHSPIFQELWKHQENK</sequence>
<feature type="transmembrane region" description="Helical" evidence="7">
    <location>
        <begin position="163"/>
        <end position="180"/>
    </location>
</feature>
<proteinExistence type="predicted"/>
<dbReference type="InterPro" id="IPR036640">
    <property type="entry name" value="ABC1_TM_sf"/>
</dbReference>
<gene>
    <name evidence="10" type="ORF">DF182_24170</name>
</gene>
<evidence type="ECO:0000313" key="11">
    <source>
        <dbReference type="Proteomes" id="UP000253410"/>
    </source>
</evidence>
<dbReference type="SMART" id="SM00382">
    <property type="entry name" value="AAA"/>
    <property type="match status" value="1"/>
</dbReference>
<evidence type="ECO:0000259" key="9">
    <source>
        <dbReference type="PROSITE" id="PS50929"/>
    </source>
</evidence>
<dbReference type="PANTHER" id="PTHR43394:SF1">
    <property type="entry name" value="ATP-BINDING CASSETTE SUB-FAMILY B MEMBER 10, MITOCHONDRIAL"/>
    <property type="match status" value="1"/>
</dbReference>
<dbReference type="InterPro" id="IPR003439">
    <property type="entry name" value="ABC_transporter-like_ATP-bd"/>
</dbReference>
<comment type="subcellular location">
    <subcellularLocation>
        <location evidence="1">Cell membrane</location>
        <topology evidence="1">Multi-pass membrane protein</topology>
    </subcellularLocation>
</comment>
<feature type="domain" description="ABC transmembrane type-1" evidence="9">
    <location>
        <begin position="29"/>
        <end position="309"/>
    </location>
</feature>
<dbReference type="AlphaFoldDB" id="A0A365XTE3"/>
<dbReference type="SUPFAM" id="SSF90123">
    <property type="entry name" value="ABC transporter transmembrane region"/>
    <property type="match status" value="1"/>
</dbReference>
<feature type="domain" description="ABC transporter" evidence="8">
    <location>
        <begin position="345"/>
        <end position="582"/>
    </location>
</feature>
<dbReference type="Proteomes" id="UP000253410">
    <property type="component" value="Unassembled WGS sequence"/>
</dbReference>
<dbReference type="InterPro" id="IPR011527">
    <property type="entry name" value="ABC1_TM_dom"/>
</dbReference>
<feature type="transmembrane region" description="Helical" evidence="7">
    <location>
        <begin position="249"/>
        <end position="269"/>
    </location>
</feature>
<evidence type="ECO:0000256" key="2">
    <source>
        <dbReference type="ARBA" id="ARBA00022692"/>
    </source>
</evidence>